<evidence type="ECO:0000256" key="1">
    <source>
        <dbReference type="ARBA" id="ARBA00004651"/>
    </source>
</evidence>
<keyword evidence="2" id="KW-1003">Cell membrane</keyword>
<dbReference type="InterPro" id="IPR050297">
    <property type="entry name" value="LipidA_mod_glycosyltrf_83"/>
</dbReference>
<evidence type="ECO:0000256" key="9">
    <source>
        <dbReference type="SAM" id="Phobius"/>
    </source>
</evidence>
<feature type="transmembrane region" description="Helical" evidence="9">
    <location>
        <begin position="300"/>
        <end position="319"/>
    </location>
</feature>
<keyword evidence="5 9" id="KW-0812">Transmembrane</keyword>
<dbReference type="RefSeq" id="WP_378278820.1">
    <property type="nucleotide sequence ID" value="NZ_JBHSON010000001.1"/>
</dbReference>
<dbReference type="Proteomes" id="UP001596074">
    <property type="component" value="Unassembled WGS sequence"/>
</dbReference>
<dbReference type="PANTHER" id="PTHR33908:SF11">
    <property type="entry name" value="MEMBRANE PROTEIN"/>
    <property type="match status" value="1"/>
</dbReference>
<feature type="transmembrane region" description="Helical" evidence="9">
    <location>
        <begin position="186"/>
        <end position="205"/>
    </location>
</feature>
<organism evidence="10 11">
    <name type="scientific">Actinomadura rugatobispora</name>
    <dbReference type="NCBI Taxonomy" id="1994"/>
    <lineage>
        <taxon>Bacteria</taxon>
        <taxon>Bacillati</taxon>
        <taxon>Actinomycetota</taxon>
        <taxon>Actinomycetes</taxon>
        <taxon>Streptosporangiales</taxon>
        <taxon>Thermomonosporaceae</taxon>
        <taxon>Actinomadura</taxon>
    </lineage>
</organism>
<accession>A0ABW0ZL41</accession>
<feature type="transmembrane region" description="Helical" evidence="9">
    <location>
        <begin position="244"/>
        <end position="268"/>
    </location>
</feature>
<dbReference type="PANTHER" id="PTHR33908">
    <property type="entry name" value="MANNOSYLTRANSFERASE YKCB-RELATED"/>
    <property type="match status" value="1"/>
</dbReference>
<evidence type="ECO:0000313" key="10">
    <source>
        <dbReference type="EMBL" id="MFC5744025.1"/>
    </source>
</evidence>
<feature type="transmembrane region" description="Helical" evidence="9">
    <location>
        <begin position="331"/>
        <end position="357"/>
    </location>
</feature>
<feature type="compositionally biased region" description="Low complexity" evidence="8">
    <location>
        <begin position="59"/>
        <end position="69"/>
    </location>
</feature>
<reference evidence="11" key="1">
    <citation type="journal article" date="2019" name="Int. J. Syst. Evol. Microbiol.">
        <title>The Global Catalogue of Microorganisms (GCM) 10K type strain sequencing project: providing services to taxonomists for standard genome sequencing and annotation.</title>
        <authorList>
            <consortium name="The Broad Institute Genomics Platform"/>
            <consortium name="The Broad Institute Genome Sequencing Center for Infectious Disease"/>
            <person name="Wu L."/>
            <person name="Ma J."/>
        </authorList>
    </citation>
    <scope>NUCLEOTIDE SEQUENCE [LARGE SCALE GENOMIC DNA]</scope>
    <source>
        <strain evidence="11">KCTC 42087</strain>
    </source>
</reference>
<feature type="transmembrane region" description="Helical" evidence="9">
    <location>
        <begin position="363"/>
        <end position="383"/>
    </location>
</feature>
<feature type="region of interest" description="Disordered" evidence="8">
    <location>
        <begin position="1"/>
        <end position="69"/>
    </location>
</feature>
<feature type="transmembrane region" description="Helical" evidence="9">
    <location>
        <begin position="556"/>
        <end position="578"/>
    </location>
</feature>
<dbReference type="EMBL" id="JBHSON010000001">
    <property type="protein sequence ID" value="MFC5744025.1"/>
    <property type="molecule type" value="Genomic_DNA"/>
</dbReference>
<keyword evidence="4" id="KW-0808">Transferase</keyword>
<name>A0ABW0ZL41_9ACTN</name>
<evidence type="ECO:0000256" key="3">
    <source>
        <dbReference type="ARBA" id="ARBA00022676"/>
    </source>
</evidence>
<evidence type="ECO:0000313" key="11">
    <source>
        <dbReference type="Proteomes" id="UP001596074"/>
    </source>
</evidence>
<comment type="subcellular location">
    <subcellularLocation>
        <location evidence="1">Cell membrane</location>
        <topology evidence="1">Multi-pass membrane protein</topology>
    </subcellularLocation>
</comment>
<feature type="transmembrane region" description="Helical" evidence="9">
    <location>
        <begin position="275"/>
        <end position="294"/>
    </location>
</feature>
<evidence type="ECO:0000256" key="7">
    <source>
        <dbReference type="ARBA" id="ARBA00023136"/>
    </source>
</evidence>
<evidence type="ECO:0000256" key="2">
    <source>
        <dbReference type="ARBA" id="ARBA00022475"/>
    </source>
</evidence>
<evidence type="ECO:0008006" key="12">
    <source>
        <dbReference type="Google" id="ProtNLM"/>
    </source>
</evidence>
<protein>
    <recommendedName>
        <fullName evidence="12">Phospholipid carrier-dependent glycosyltransferase</fullName>
    </recommendedName>
</protein>
<feature type="compositionally biased region" description="Basic and acidic residues" evidence="8">
    <location>
        <begin position="659"/>
        <end position="669"/>
    </location>
</feature>
<proteinExistence type="predicted"/>
<evidence type="ECO:0000256" key="8">
    <source>
        <dbReference type="SAM" id="MobiDB-lite"/>
    </source>
</evidence>
<keyword evidence="6 9" id="KW-1133">Transmembrane helix</keyword>
<keyword evidence="11" id="KW-1185">Reference proteome</keyword>
<feature type="compositionally biased region" description="Low complexity" evidence="8">
    <location>
        <begin position="137"/>
        <end position="149"/>
    </location>
</feature>
<evidence type="ECO:0000256" key="5">
    <source>
        <dbReference type="ARBA" id="ARBA00022692"/>
    </source>
</evidence>
<sequence length="669" mass="72242">MTRAGERSATELGAGEHTAGQHRDGGGLPGTDATASGRAGANGATGASGKPLNGGPAGGDAPSGPDAVAGVATAVADPPVTATEDTAEAIAEAISGATAAMPETAPGKRPGTSPGESDEPGEPDDTPKRRRRGKNWAGRTAGRLRGAASARAISLRDRARDVAADPGGHLRDRAARLWALARRHPIFTVILAIAALLRVITMIGYQPAMFFNDSFDYLHVAMKPYPHPLRPDGYSFLLLVLKPFHSFGLVVLLQHAMGLAMGVMVYALLRRKFRLPGWGAALATTPFLLDAYQIQLEHLILSDTLFTFLVVSTVTLLLWHDRTTWKIAASLGLIIGMAWLTRSVGLPVLIGVLTYMVIRRTGWRMLAVTLAACALPVAAYAGWYKAENGKFTITESNGIFLYARVYKFADCHKIDSLPVEEIPLCTEPENRLPNSQDGIWNAASPLNRYTGKRFSADQNQVANSFSRRAILSQPVDYLKVVGYDFLRVFRWERTVFPDRATYQQYEFGRTTSALPNWRMDNDNTAADEAVKYEQGRARTRVVEPFAGTIRFYQDHFYLRGTGVGVLLLVGLGGMVVMWRRLGGMAFLPWTLGTGLLLAPAATAEFDYRYVLPAVPLACLAAGMAFSPEARGRVSGLLRAGRRRQEAEEPGTGGPAAGPVEEKVPEPAAN</sequence>
<feature type="region of interest" description="Disordered" evidence="8">
    <location>
        <begin position="637"/>
        <end position="669"/>
    </location>
</feature>
<keyword evidence="7 9" id="KW-0472">Membrane</keyword>
<evidence type="ECO:0000256" key="6">
    <source>
        <dbReference type="ARBA" id="ARBA00022989"/>
    </source>
</evidence>
<gene>
    <name evidence="10" type="ORF">ACFPZN_00200</name>
</gene>
<feature type="region of interest" description="Disordered" evidence="8">
    <location>
        <begin position="96"/>
        <end position="149"/>
    </location>
</feature>
<evidence type="ECO:0000256" key="4">
    <source>
        <dbReference type="ARBA" id="ARBA00022679"/>
    </source>
</evidence>
<comment type="caution">
    <text evidence="10">The sequence shown here is derived from an EMBL/GenBank/DDBJ whole genome shotgun (WGS) entry which is preliminary data.</text>
</comment>
<keyword evidence="3" id="KW-0328">Glycosyltransferase</keyword>